<feature type="active site" description="Charge relay system" evidence="8">
    <location>
        <position position="768"/>
    </location>
</feature>
<dbReference type="Gene3D" id="3.90.226.10">
    <property type="entry name" value="2-enoyl-CoA Hydratase, Chain A, domain 1"/>
    <property type="match status" value="1"/>
</dbReference>
<dbReference type="RefSeq" id="WP_117879187.1">
    <property type="nucleotide sequence ID" value="NZ_QRVP01000027.1"/>
</dbReference>
<proteinExistence type="inferred from homology"/>
<dbReference type="Gene3D" id="2.120.10.60">
    <property type="entry name" value="Tricorn protease N-terminal domain"/>
    <property type="match status" value="2"/>
</dbReference>
<organism evidence="13 14">
    <name type="scientific">Bacteroides uniformis</name>
    <dbReference type="NCBI Taxonomy" id="820"/>
    <lineage>
        <taxon>Bacteria</taxon>
        <taxon>Pseudomonadati</taxon>
        <taxon>Bacteroidota</taxon>
        <taxon>Bacteroidia</taxon>
        <taxon>Bacteroidales</taxon>
        <taxon>Bacteroidaceae</taxon>
        <taxon>Bacteroides</taxon>
    </lineage>
</organism>
<evidence type="ECO:0000256" key="5">
    <source>
        <dbReference type="ARBA" id="ARBA00022801"/>
    </source>
</evidence>
<dbReference type="EC" id="3.4.21.-" evidence="7"/>
<keyword evidence="6 7" id="KW-0720">Serine protease</keyword>
<dbReference type="GO" id="GO:0006508">
    <property type="term" value="P:proteolysis"/>
    <property type="evidence" value="ECO:0007669"/>
    <property type="project" value="UniProtKB-UniRule"/>
</dbReference>
<dbReference type="InterPro" id="IPR011042">
    <property type="entry name" value="6-blade_b-propeller_TolB-like"/>
</dbReference>
<feature type="region of interest" description="Disordered" evidence="9">
    <location>
        <begin position="565"/>
        <end position="593"/>
    </location>
</feature>
<dbReference type="Pfam" id="PF03572">
    <property type="entry name" value="Peptidase_S41"/>
    <property type="match status" value="1"/>
</dbReference>
<dbReference type="InterPro" id="IPR012393">
    <property type="entry name" value="Tricorn_protease"/>
</dbReference>
<dbReference type="Proteomes" id="UP000285283">
    <property type="component" value="Unassembled WGS sequence"/>
</dbReference>
<gene>
    <name evidence="13" type="ORF">DWX87_18885</name>
</gene>
<dbReference type="PANTHER" id="PTHR43253:SF1">
    <property type="entry name" value="TRICORN PROTEASE HOMOLOG 2-RELATED"/>
    <property type="match status" value="1"/>
</dbReference>
<comment type="similarity">
    <text evidence="2 7">Belongs to the peptidase S41B family.</text>
</comment>
<dbReference type="Pfam" id="PF26549">
    <property type="entry name" value="Tricorn_N"/>
    <property type="match status" value="1"/>
</dbReference>
<dbReference type="SUPFAM" id="SSF69304">
    <property type="entry name" value="Tricorn protease N-terminal domain"/>
    <property type="match status" value="1"/>
</dbReference>
<dbReference type="GO" id="GO:0008236">
    <property type="term" value="F:serine-type peptidase activity"/>
    <property type="evidence" value="ECO:0007669"/>
    <property type="project" value="UniProtKB-UniRule"/>
</dbReference>
<feature type="active site" description="Nucleophile" evidence="8">
    <location>
        <position position="985"/>
    </location>
</feature>
<feature type="signal peptide" evidence="10">
    <location>
        <begin position="1"/>
        <end position="19"/>
    </location>
</feature>
<evidence type="ECO:0000256" key="6">
    <source>
        <dbReference type="ARBA" id="ARBA00022825"/>
    </source>
</evidence>
<evidence type="ECO:0000313" key="14">
    <source>
        <dbReference type="Proteomes" id="UP000285283"/>
    </source>
</evidence>
<dbReference type="GO" id="GO:0005737">
    <property type="term" value="C:cytoplasm"/>
    <property type="evidence" value="ECO:0007669"/>
    <property type="project" value="UniProtKB-SubCell"/>
</dbReference>
<keyword evidence="3 7" id="KW-0963">Cytoplasm</keyword>
<dbReference type="Pfam" id="PF07676">
    <property type="entry name" value="PD40"/>
    <property type="match status" value="2"/>
</dbReference>
<dbReference type="InterPro" id="IPR029045">
    <property type="entry name" value="ClpP/crotonase-like_dom_sf"/>
</dbReference>
<comment type="caution">
    <text evidence="13">The sequence shown here is derived from an EMBL/GenBank/DDBJ whole genome shotgun (WGS) entry which is preliminary data.</text>
</comment>
<feature type="domain" description="Tail specific protease" evidence="11">
    <location>
        <begin position="896"/>
        <end position="1050"/>
    </location>
</feature>
<dbReference type="InterPro" id="IPR036034">
    <property type="entry name" value="PDZ_sf"/>
</dbReference>
<evidence type="ECO:0000256" key="7">
    <source>
        <dbReference type="PIRNR" id="PIRNR036421"/>
    </source>
</evidence>
<dbReference type="SUPFAM" id="SSF50156">
    <property type="entry name" value="PDZ domain-like"/>
    <property type="match status" value="1"/>
</dbReference>
<dbReference type="EMBL" id="QRVP01000027">
    <property type="protein sequence ID" value="RGS50685.1"/>
    <property type="molecule type" value="Genomic_DNA"/>
</dbReference>
<dbReference type="PANTHER" id="PTHR43253">
    <property type="entry name" value="TRICORN PROTEASE HOMOLOG 2-RELATED"/>
    <property type="match status" value="1"/>
</dbReference>
<dbReference type="InterPro" id="IPR005151">
    <property type="entry name" value="Tail-specific_protease"/>
</dbReference>
<feature type="active site" description="Charge relay system" evidence="8">
    <location>
        <position position="1042"/>
    </location>
</feature>
<dbReference type="InterPro" id="IPR028204">
    <property type="entry name" value="Tricorn_C1"/>
</dbReference>
<dbReference type="CDD" id="cd07562">
    <property type="entry name" value="Peptidase_S41_TRI"/>
    <property type="match status" value="1"/>
</dbReference>
<dbReference type="PIRSF" id="PIRSF036421">
    <property type="entry name" value="Tricorn_protease"/>
    <property type="match status" value="1"/>
</dbReference>
<sequence>MKKLLLLSCLLCSMAVVSAHEKPLWMRHGVISPDGTEIAFTYKGDIYTVPVAGGRAKQITSNPAFDGTPIWNADGSEIAFSSDREGSMDVYVVSREGGIPRRLTTHSGQEYPLLFTMDGNLLFSADIMPSAETVIFPSGTFRQVYQVSIKGGRPTLYSSLPMEKLSVNNEGTILYQDKKGHENEWRKHQKSPVARDIWTYNPTHTKAYTQQTHFVGEDRDPVWASDNRSFYYLSEENGSFNIYHREIGSSSARQITHYTHSPVRFLSASVDDTLCFGYDGEIYTLSPGGQPRKVEIEIVSDNEERSLIQSIKQSEASEMAVSPDGKEVAFIVRGDLYVTSVEYNTTKRITNTSYEERYVSFSPDGRSLLYASERDGLWQIYTSHIVRPEEKLFTYATEISEERLTQSNQTSFSPQYSPDGKEVAFVENRTTLGVLNLQTKAVRTVMDGKLQISYVDGDQWYRWSPDGRWLLSNYIGVGGWHNMDIALIPADGKGEIVNLTQSGYGESNGQWVLDGKAMLWRSERAGYRSHGSWGADADVYIMFFDSDAYHRFLMNKEETAIRNGVDEKAKKAEDDKKKQEKSKTEPKNKNATLAEPLQLDLDKRFDRIVRLTVHSSNLSGTMLSAKGDMLYYLSAFEGGYDLWMHNLKDNSTKLLQKNVGSGQLLSDKEGKNIYLCTGGQMKKIESEGSRVSNISFSAPYDYRPVEERACMFEHIWRQLNEKFYVADMHGVNWSDVKEEYSRFLPHINNNYDFAEMLSEMLGELNASHTGAAYNAPNHAQSTATLGLFYDETHVGDGLKIKEIIDQSPLTKKESEVTVNCIIEKIDGVTIKAGMDYFPLLAGKVNQKVILAIYNPATGKRFEETIKPISKWGQDDLLYKRWVKRCNDKVEELSDGRIAYVHIKAMNSESFRKLYMDLLSEKSRAKQAVVVDTRNNSGGWLHDDVATFLNGKEYHRFMVRGNYVSSDPYNKWTKPSCMLVSENNYSNAHGTPFVYRALGIGKLVGTPVAGTMTAVWWERPMDKSIVFGIPQIGCLDNSNHYLENQALQPDMLQYNTPEEVLRGEDAQLKAAVNHLLQQLDQ</sequence>
<evidence type="ECO:0000256" key="9">
    <source>
        <dbReference type="SAM" id="MobiDB-lite"/>
    </source>
</evidence>
<keyword evidence="10" id="KW-0732">Signal</keyword>
<dbReference type="InterPro" id="IPR011659">
    <property type="entry name" value="WD40"/>
</dbReference>
<evidence type="ECO:0000256" key="4">
    <source>
        <dbReference type="ARBA" id="ARBA00022670"/>
    </source>
</evidence>
<evidence type="ECO:0000256" key="10">
    <source>
        <dbReference type="SAM" id="SignalP"/>
    </source>
</evidence>
<keyword evidence="4 7" id="KW-0645">Protease</keyword>
<evidence type="ECO:0000259" key="11">
    <source>
        <dbReference type="Pfam" id="PF03572"/>
    </source>
</evidence>
<accession>A0A412JE39</accession>
<protein>
    <recommendedName>
        <fullName evidence="7">Tricorn protease homolog</fullName>
        <ecNumber evidence="7">3.4.21.-</ecNumber>
    </recommendedName>
</protein>
<dbReference type="Gene3D" id="3.30.750.44">
    <property type="match status" value="1"/>
</dbReference>
<dbReference type="Gene3D" id="2.120.10.30">
    <property type="entry name" value="TolB, C-terminal domain"/>
    <property type="match status" value="1"/>
</dbReference>
<dbReference type="SUPFAM" id="SSF82171">
    <property type="entry name" value="DPP6 N-terminal domain-like"/>
    <property type="match status" value="1"/>
</dbReference>
<reference evidence="13 14" key="1">
    <citation type="submission" date="2018-08" db="EMBL/GenBank/DDBJ databases">
        <title>A genome reference for cultivated species of the human gut microbiota.</title>
        <authorList>
            <person name="Zou Y."/>
            <person name="Xue W."/>
            <person name="Luo G."/>
        </authorList>
    </citation>
    <scope>NUCLEOTIDE SEQUENCE [LARGE SCALE GENOMIC DNA]</scope>
    <source>
        <strain evidence="13 14">AF21-53</strain>
    </source>
</reference>
<evidence type="ECO:0000313" key="13">
    <source>
        <dbReference type="EMBL" id="RGS50685.1"/>
    </source>
</evidence>
<dbReference type="Pfam" id="PF14684">
    <property type="entry name" value="Tricorn_C1"/>
    <property type="match status" value="1"/>
</dbReference>
<comment type="function">
    <text evidence="7">Degrades oligopeptides.</text>
</comment>
<evidence type="ECO:0000256" key="2">
    <source>
        <dbReference type="ARBA" id="ARBA00008524"/>
    </source>
</evidence>
<evidence type="ECO:0000256" key="1">
    <source>
        <dbReference type="ARBA" id="ARBA00004496"/>
    </source>
</evidence>
<feature type="domain" description="Tricorn protease C1" evidence="12">
    <location>
        <begin position="704"/>
        <end position="762"/>
    </location>
</feature>
<evidence type="ECO:0000259" key="12">
    <source>
        <dbReference type="Pfam" id="PF14684"/>
    </source>
</evidence>
<dbReference type="SUPFAM" id="SSF52096">
    <property type="entry name" value="ClpP/crotonase"/>
    <property type="match status" value="1"/>
</dbReference>
<evidence type="ECO:0000256" key="8">
    <source>
        <dbReference type="PIRSR" id="PIRSR036421-1"/>
    </source>
</evidence>
<feature type="compositionally biased region" description="Basic and acidic residues" evidence="9">
    <location>
        <begin position="565"/>
        <end position="588"/>
    </location>
</feature>
<feature type="chain" id="PRO_5018996624" description="Tricorn protease homolog" evidence="10">
    <location>
        <begin position="20"/>
        <end position="1080"/>
    </location>
</feature>
<keyword evidence="5 7" id="KW-0378">Hydrolase</keyword>
<dbReference type="AlphaFoldDB" id="A0A412JE39"/>
<name>A0A412JE39_BACUN</name>
<comment type="subcellular location">
    <subcellularLocation>
        <location evidence="1 7">Cytoplasm</location>
    </subcellularLocation>
</comment>
<evidence type="ECO:0000256" key="3">
    <source>
        <dbReference type="ARBA" id="ARBA00022490"/>
    </source>
</evidence>